<feature type="region of interest" description="Disordered" evidence="1">
    <location>
        <begin position="1"/>
        <end position="100"/>
    </location>
</feature>
<sequence length="225" mass="23747">MDDEDERPPAHPEEQGVVGTDELDISRDEHVAALDTGRYVISTGENRPPTPVDDEAGGESGPSDSNSDSDSDGATRPGTEAAGEDDERDTSTSAPELVLPKDPKKRAVLARRLLAERVGAVRADHALVTTALVDGEVARHETVSDDVTDVVHSFLTWYAEAVGSADTPPDEVLGILLLASEVQVTYPSRAVEALAAANGLGRDDSIGDLLDAVEETGASFPPRQR</sequence>
<evidence type="ECO:0000313" key="2">
    <source>
        <dbReference type="EMBL" id="GGC59140.1"/>
    </source>
</evidence>
<gene>
    <name evidence="2" type="ORF">GCM10007209_21420</name>
</gene>
<accession>A0A830EAN5</accession>
<dbReference type="InterPro" id="IPR055923">
    <property type="entry name" value="DUF7500"/>
</dbReference>
<evidence type="ECO:0000256" key="1">
    <source>
        <dbReference type="SAM" id="MobiDB-lite"/>
    </source>
</evidence>
<name>A0A830EAN5_9EURY</name>
<dbReference type="AlphaFoldDB" id="A0A830EAN5"/>
<dbReference type="RefSeq" id="WP_007273511.1">
    <property type="nucleotide sequence ID" value="NZ_BMCI01000003.1"/>
</dbReference>
<reference evidence="2" key="1">
    <citation type="journal article" date="2014" name="Int. J. Syst. Evol. Microbiol.">
        <title>Complete genome sequence of Corynebacterium casei LMG S-19264T (=DSM 44701T), isolated from a smear-ripened cheese.</title>
        <authorList>
            <consortium name="US DOE Joint Genome Institute (JGI-PGF)"/>
            <person name="Walter F."/>
            <person name="Albersmeier A."/>
            <person name="Kalinowski J."/>
            <person name="Ruckert C."/>
        </authorList>
    </citation>
    <scope>NUCLEOTIDE SEQUENCE</scope>
    <source>
        <strain evidence="2">CCM 7217</strain>
    </source>
</reference>
<comment type="caution">
    <text evidence="2">The sequence shown here is derived from an EMBL/GenBank/DDBJ whole genome shotgun (WGS) entry which is preliminary data.</text>
</comment>
<dbReference type="EMBL" id="BMCI01000003">
    <property type="protein sequence ID" value="GGC59140.1"/>
    <property type="molecule type" value="Genomic_DNA"/>
</dbReference>
<dbReference type="Pfam" id="PF24332">
    <property type="entry name" value="DUF7500"/>
    <property type="match status" value="1"/>
</dbReference>
<dbReference type="Proteomes" id="UP000646833">
    <property type="component" value="Unassembled WGS sequence"/>
</dbReference>
<proteinExistence type="predicted"/>
<protein>
    <submittedName>
        <fullName evidence="2">Uncharacterized protein</fullName>
    </submittedName>
</protein>
<evidence type="ECO:0000313" key="3">
    <source>
        <dbReference type="Proteomes" id="UP000646833"/>
    </source>
</evidence>
<reference evidence="2" key="2">
    <citation type="submission" date="2020-09" db="EMBL/GenBank/DDBJ databases">
        <authorList>
            <person name="Sun Q."/>
            <person name="Sedlacek I."/>
        </authorList>
    </citation>
    <scope>NUCLEOTIDE SEQUENCE</scope>
    <source>
        <strain evidence="2">CCM 7217</strain>
    </source>
</reference>
<organism evidence="2 3">
    <name type="scientific">Haloferax sulfurifontis</name>
    <dbReference type="NCBI Taxonomy" id="255616"/>
    <lineage>
        <taxon>Archaea</taxon>
        <taxon>Methanobacteriati</taxon>
        <taxon>Methanobacteriota</taxon>
        <taxon>Stenosarchaea group</taxon>
        <taxon>Halobacteria</taxon>
        <taxon>Halobacteriales</taxon>
        <taxon>Haloferacaceae</taxon>
        <taxon>Haloferax</taxon>
    </lineage>
</organism>